<protein>
    <submittedName>
        <fullName evidence="1">Uncharacterized protein</fullName>
    </submittedName>
</protein>
<name>A0ACB9RRW1_9MYRT</name>
<accession>A0ACB9RRW1</accession>
<keyword evidence="2" id="KW-1185">Reference proteome</keyword>
<evidence type="ECO:0000313" key="2">
    <source>
        <dbReference type="Proteomes" id="UP001057402"/>
    </source>
</evidence>
<reference evidence="2" key="1">
    <citation type="journal article" date="2023" name="Front. Plant Sci.">
        <title>Chromosomal-level genome assembly of Melastoma candidum provides insights into trichome evolution.</title>
        <authorList>
            <person name="Zhong Y."/>
            <person name="Wu W."/>
            <person name="Sun C."/>
            <person name="Zou P."/>
            <person name="Liu Y."/>
            <person name="Dai S."/>
            <person name="Zhou R."/>
        </authorList>
    </citation>
    <scope>NUCLEOTIDE SEQUENCE [LARGE SCALE GENOMIC DNA]</scope>
</reference>
<comment type="caution">
    <text evidence="1">The sequence shown here is derived from an EMBL/GenBank/DDBJ whole genome shotgun (WGS) entry which is preliminary data.</text>
</comment>
<dbReference type="EMBL" id="CM042882">
    <property type="protein sequence ID" value="KAI4381640.1"/>
    <property type="molecule type" value="Genomic_DNA"/>
</dbReference>
<proteinExistence type="predicted"/>
<dbReference type="Proteomes" id="UP001057402">
    <property type="component" value="Chromosome 3"/>
</dbReference>
<sequence>MRECEKCHSIPFVADPDGDRLQIPSPPSVDVSQLLAKCDDLKMGEDPAVAQVVRSLDQACWEAGFFYVYWNNAVENLNVWPCLHSPRNKSVHCLQARYSSRFETSDGGICQPLRRSFKKD</sequence>
<evidence type="ECO:0000313" key="1">
    <source>
        <dbReference type="EMBL" id="KAI4381640.1"/>
    </source>
</evidence>
<gene>
    <name evidence="1" type="ORF">MLD38_007697</name>
</gene>
<organism evidence="1 2">
    <name type="scientific">Melastoma candidum</name>
    <dbReference type="NCBI Taxonomy" id="119954"/>
    <lineage>
        <taxon>Eukaryota</taxon>
        <taxon>Viridiplantae</taxon>
        <taxon>Streptophyta</taxon>
        <taxon>Embryophyta</taxon>
        <taxon>Tracheophyta</taxon>
        <taxon>Spermatophyta</taxon>
        <taxon>Magnoliopsida</taxon>
        <taxon>eudicotyledons</taxon>
        <taxon>Gunneridae</taxon>
        <taxon>Pentapetalae</taxon>
        <taxon>rosids</taxon>
        <taxon>malvids</taxon>
        <taxon>Myrtales</taxon>
        <taxon>Melastomataceae</taxon>
        <taxon>Melastomatoideae</taxon>
        <taxon>Melastomateae</taxon>
        <taxon>Melastoma</taxon>
    </lineage>
</organism>